<dbReference type="EMBL" id="GL698503">
    <property type="protein sequence ID" value="EFY89132.1"/>
    <property type="molecule type" value="Genomic_DNA"/>
</dbReference>
<dbReference type="Pfam" id="PF04082">
    <property type="entry name" value="Fungal_trans"/>
    <property type="match status" value="1"/>
</dbReference>
<sequence length="381" mass="42466">MAAIGAMYSRDKYGGLAIALNELVRRVIIYTREKDQRAMFDLRFAQASLLQSVFGLFCGSRMLYQHAEISRGSLVTAARRMHLLRPSLSFVKELQKNGNEFSEEELKKAQADDEERRNLGWGIYLYDMQISALLNVAPLLSVGEINVPLPSGDEAGRGHQPSALDMNLGQDGPNFREVLESLLLKGKLSQPLSSFGLSIVAYTLYRLCTDAAVFDSVLPASRPPRENPYRLAFPPTFRFNPQQLLDQLSASCHSLPNKPNTLILSVTALSHLGHIQFTWPNFLQNIKVAAGKSGTDESKADAREWVRARIEEDPVITRGSDNSAASDWIQHGGEIAFQGLGSMSELTISKVLSIFIERLESMSWGIAQRFKHVLLSLQREE</sequence>
<evidence type="ECO:0000256" key="4">
    <source>
        <dbReference type="ARBA" id="ARBA00022771"/>
    </source>
</evidence>
<proteinExistence type="predicted"/>
<dbReference type="PANTHER" id="PTHR40626">
    <property type="entry name" value="MIP31509P"/>
    <property type="match status" value="1"/>
</dbReference>
<reference evidence="8 9" key="1">
    <citation type="journal article" date="2011" name="PLoS Genet.">
        <title>Genome sequencing and comparative transcriptomics of the model entomopathogenic fungi Metarhizium anisopliae and M. acridum.</title>
        <authorList>
            <person name="Gao Q."/>
            <person name="Jin K."/>
            <person name="Ying S.H."/>
            <person name="Zhang Y."/>
            <person name="Xiao G."/>
            <person name="Shang Y."/>
            <person name="Duan Z."/>
            <person name="Hu X."/>
            <person name="Xie X.Q."/>
            <person name="Zhou G."/>
            <person name="Peng G."/>
            <person name="Luo Z."/>
            <person name="Huang W."/>
            <person name="Wang B."/>
            <person name="Fang W."/>
            <person name="Wang S."/>
            <person name="Zhong Y."/>
            <person name="Ma L.J."/>
            <person name="St Leger R.J."/>
            <person name="Zhao G.P."/>
            <person name="Pei Y."/>
            <person name="Feng M.G."/>
            <person name="Xia Y."/>
            <person name="Wang C."/>
        </authorList>
    </citation>
    <scope>NUCLEOTIDE SEQUENCE [LARGE SCALE GENOMIC DNA]</scope>
    <source>
        <strain evidence="8 9">CQMa 102</strain>
    </source>
</reference>
<dbReference type="Proteomes" id="UP000002499">
    <property type="component" value="Unassembled WGS sequence"/>
</dbReference>
<keyword evidence="3" id="KW-0677">Repeat</keyword>
<dbReference type="InterPro" id="IPR051059">
    <property type="entry name" value="VerF-like"/>
</dbReference>
<evidence type="ECO:0000259" key="7">
    <source>
        <dbReference type="Pfam" id="PF04082"/>
    </source>
</evidence>
<name>E9E4V9_METAQ</name>
<evidence type="ECO:0000256" key="6">
    <source>
        <dbReference type="ARBA" id="ARBA00023242"/>
    </source>
</evidence>
<dbReference type="GO" id="GO:0000981">
    <property type="term" value="F:DNA-binding transcription factor activity, RNA polymerase II-specific"/>
    <property type="evidence" value="ECO:0007669"/>
    <property type="project" value="InterPro"/>
</dbReference>
<keyword evidence="9" id="KW-1185">Reference proteome</keyword>
<dbReference type="InterPro" id="IPR007219">
    <property type="entry name" value="XnlR_reg_dom"/>
</dbReference>
<keyword evidence="6" id="KW-0539">Nucleus</keyword>
<evidence type="ECO:0000256" key="1">
    <source>
        <dbReference type="ARBA" id="ARBA00004123"/>
    </source>
</evidence>
<evidence type="ECO:0000256" key="5">
    <source>
        <dbReference type="ARBA" id="ARBA00022833"/>
    </source>
</evidence>
<dbReference type="InParanoid" id="E9E4V9"/>
<dbReference type="OrthoDB" id="1405595at2759"/>
<keyword evidence="4" id="KW-0863">Zinc-finger</keyword>
<dbReference type="CDD" id="cd12148">
    <property type="entry name" value="fungal_TF_MHR"/>
    <property type="match status" value="1"/>
</dbReference>
<protein>
    <recommendedName>
        <fullName evidence="7">Xylanolytic transcriptional activator regulatory domain-containing protein</fullName>
    </recommendedName>
</protein>
<accession>E9E4V9</accession>
<evidence type="ECO:0000256" key="2">
    <source>
        <dbReference type="ARBA" id="ARBA00022723"/>
    </source>
</evidence>
<evidence type="ECO:0000313" key="9">
    <source>
        <dbReference type="Proteomes" id="UP000002499"/>
    </source>
</evidence>
<gene>
    <name evidence="8" type="ORF">MAC_04907</name>
</gene>
<dbReference type="GO" id="GO:0000785">
    <property type="term" value="C:chromatin"/>
    <property type="evidence" value="ECO:0007669"/>
    <property type="project" value="TreeGrafter"/>
</dbReference>
<evidence type="ECO:0000313" key="8">
    <source>
        <dbReference type="EMBL" id="EFY89132.1"/>
    </source>
</evidence>
<dbReference type="AlphaFoldDB" id="E9E4V9"/>
<dbReference type="GO" id="GO:0000978">
    <property type="term" value="F:RNA polymerase II cis-regulatory region sequence-specific DNA binding"/>
    <property type="evidence" value="ECO:0007669"/>
    <property type="project" value="InterPro"/>
</dbReference>
<keyword evidence="2" id="KW-0479">Metal-binding</keyword>
<dbReference type="GO" id="GO:0008270">
    <property type="term" value="F:zinc ion binding"/>
    <property type="evidence" value="ECO:0007669"/>
    <property type="project" value="UniProtKB-KW"/>
</dbReference>
<keyword evidence="5" id="KW-0862">Zinc</keyword>
<dbReference type="GO" id="GO:0006351">
    <property type="term" value="P:DNA-templated transcription"/>
    <property type="evidence" value="ECO:0007669"/>
    <property type="project" value="InterPro"/>
</dbReference>
<dbReference type="GO" id="GO:0005634">
    <property type="term" value="C:nucleus"/>
    <property type="evidence" value="ECO:0007669"/>
    <property type="project" value="UniProtKB-SubCell"/>
</dbReference>
<evidence type="ECO:0000256" key="3">
    <source>
        <dbReference type="ARBA" id="ARBA00022737"/>
    </source>
</evidence>
<comment type="subcellular location">
    <subcellularLocation>
        <location evidence="1">Nucleus</location>
    </subcellularLocation>
</comment>
<feature type="domain" description="Xylanolytic transcriptional activator regulatory" evidence="7">
    <location>
        <begin position="1"/>
        <end position="154"/>
    </location>
</feature>
<organism evidence="9">
    <name type="scientific">Metarhizium acridum (strain CQMa 102)</name>
    <dbReference type="NCBI Taxonomy" id="655827"/>
    <lineage>
        <taxon>Eukaryota</taxon>
        <taxon>Fungi</taxon>
        <taxon>Dikarya</taxon>
        <taxon>Ascomycota</taxon>
        <taxon>Pezizomycotina</taxon>
        <taxon>Sordariomycetes</taxon>
        <taxon>Hypocreomycetidae</taxon>
        <taxon>Hypocreales</taxon>
        <taxon>Clavicipitaceae</taxon>
        <taxon>Metarhizium</taxon>
    </lineage>
</organism>
<dbReference type="HOGENOM" id="CLU_725785_0_0_1"/>
<dbReference type="PANTHER" id="PTHR40626:SF11">
    <property type="entry name" value="ZINC FINGER PROTEIN YPR022C"/>
    <property type="match status" value="1"/>
</dbReference>